<dbReference type="AlphaFoldDB" id="A0A075GC73"/>
<feature type="compositionally biased region" description="Basic residues" evidence="1">
    <location>
        <begin position="13"/>
        <end position="29"/>
    </location>
</feature>
<sequence length="101" mass="11312">MAAKRNPKAGAGGKKRRRRRMKLTLRSRSIKKDENYSERAGWSQVKSTQDDAPTGPTAPEVIRHQCTMCGAMNQIPKPKRDRYKIECANPDCGNVDQVGIV</sequence>
<organism evidence="2">
    <name type="scientific">uncultured marine group II/III euryarchaeote KM3_115_A12</name>
    <dbReference type="NCBI Taxonomy" id="1457854"/>
    <lineage>
        <taxon>Archaea</taxon>
        <taxon>Methanobacteriati</taxon>
        <taxon>Methanobacteriota</taxon>
        <taxon>environmental samples</taxon>
    </lineage>
</organism>
<evidence type="ECO:0000256" key="1">
    <source>
        <dbReference type="SAM" id="MobiDB-lite"/>
    </source>
</evidence>
<accession>A0A075GC73</accession>
<proteinExistence type="predicted"/>
<feature type="region of interest" description="Disordered" evidence="1">
    <location>
        <begin position="1"/>
        <end position="59"/>
    </location>
</feature>
<evidence type="ECO:0000313" key="2">
    <source>
        <dbReference type="EMBL" id="AIE99626.1"/>
    </source>
</evidence>
<name>A0A075GC73_9EURY</name>
<dbReference type="EMBL" id="KF900568">
    <property type="protein sequence ID" value="AIE99626.1"/>
    <property type="molecule type" value="Genomic_DNA"/>
</dbReference>
<protein>
    <submittedName>
        <fullName evidence="2">Uncharacterized protein</fullName>
    </submittedName>
</protein>
<reference evidence="2" key="1">
    <citation type="journal article" date="2014" name="Genome Biol. Evol.">
        <title>Pangenome evidence for extensive interdomain horizontal transfer affecting lineage core and shell genes in uncultured planktonic thaumarchaeota and euryarchaeota.</title>
        <authorList>
            <person name="Deschamps P."/>
            <person name="Zivanovic Y."/>
            <person name="Moreira D."/>
            <person name="Rodriguez-Valera F."/>
            <person name="Lopez-Garcia P."/>
        </authorList>
    </citation>
    <scope>NUCLEOTIDE SEQUENCE</scope>
</reference>